<dbReference type="GO" id="GO:0005634">
    <property type="term" value="C:nucleus"/>
    <property type="evidence" value="ECO:0007669"/>
    <property type="project" value="TreeGrafter"/>
</dbReference>
<dbReference type="Gene3D" id="1.10.287.1490">
    <property type="match status" value="1"/>
</dbReference>
<dbReference type="EMBL" id="CAKAEH010001270">
    <property type="protein sequence ID" value="CAG9533825.1"/>
    <property type="molecule type" value="Genomic_DNA"/>
</dbReference>
<evidence type="ECO:0000256" key="1">
    <source>
        <dbReference type="ARBA" id="ARBA00010926"/>
    </source>
</evidence>
<comment type="caution">
    <text evidence="5">The sequence shown here is derived from an EMBL/GenBank/DDBJ whole genome shotgun (WGS) entry which is preliminary data.</text>
</comment>
<dbReference type="Pfam" id="PF16561">
    <property type="entry name" value="AMPK1_CBM"/>
    <property type="match status" value="1"/>
</dbReference>
<gene>
    <name evidence="5" type="ORF">CJOHNSTONI_LOCUS4018</name>
</gene>
<organism evidence="5 6">
    <name type="scientific">Cercopithifilaria johnstoni</name>
    <dbReference type="NCBI Taxonomy" id="2874296"/>
    <lineage>
        <taxon>Eukaryota</taxon>
        <taxon>Metazoa</taxon>
        <taxon>Ecdysozoa</taxon>
        <taxon>Nematoda</taxon>
        <taxon>Chromadorea</taxon>
        <taxon>Rhabditida</taxon>
        <taxon>Spirurina</taxon>
        <taxon>Spiruromorpha</taxon>
        <taxon>Filarioidea</taxon>
        <taxon>Onchocercidae</taxon>
        <taxon>Cercopithifilaria</taxon>
    </lineage>
</organism>
<comment type="function">
    <text evidence="2">Non-catalytic subunit of AMP-activated protein kinase (AMPK), an energy sensor protein kinase that plays a key role in regulating cellular energy metabolism. In response to reduction of intracellular ATP levels, AMPK activates energy-producing pathways and inhibits energy-consuming processes: inhibits protein, carbohydrate and lipid biosynthesis, as well as cell growth and proliferation. AMPK acts via direct phosphorylation of metabolic enzymes, and by longer-term effects via phosphorylation of transcription regulators. Also acts as a regulator of cellular polarity by remodeling the actin cytoskeleton; probably by indirectly activating myosin. Beta non-catalytic subunit acts as a scaffold on which the AMPK complex assembles, via its C-terminus that bridges alpha (PRKAA1 or PRKAA2) and gamma subunits (PRKAG1, PRKAG2 or PRKAG3).</text>
</comment>
<name>A0A8J2M2Q2_9BILA</name>
<dbReference type="InterPro" id="IPR013783">
    <property type="entry name" value="Ig-like_fold"/>
</dbReference>
<dbReference type="InterPro" id="IPR050827">
    <property type="entry name" value="CRP1_MDG1_kinase"/>
</dbReference>
<dbReference type="CDD" id="cd02859">
    <property type="entry name" value="E_set_AMPKbeta_like_N"/>
    <property type="match status" value="1"/>
</dbReference>
<dbReference type="InterPro" id="IPR032640">
    <property type="entry name" value="AMPK1_CBM"/>
</dbReference>
<feature type="coiled-coil region" evidence="3">
    <location>
        <begin position="89"/>
        <end position="179"/>
    </location>
</feature>
<dbReference type="AlphaFoldDB" id="A0A8J2M2Q2"/>
<dbReference type="InterPro" id="IPR014756">
    <property type="entry name" value="Ig_E-set"/>
</dbReference>
<evidence type="ECO:0000313" key="6">
    <source>
        <dbReference type="Proteomes" id="UP000746747"/>
    </source>
</evidence>
<proteinExistence type="inferred from homology"/>
<protein>
    <recommendedName>
        <fullName evidence="4">AMP-activated protein kinase glycogen-binding domain-containing protein</fullName>
    </recommendedName>
</protein>
<dbReference type="GO" id="GO:0031588">
    <property type="term" value="C:nucleotide-activated protein kinase complex"/>
    <property type="evidence" value="ECO:0007669"/>
    <property type="project" value="TreeGrafter"/>
</dbReference>
<dbReference type="SUPFAM" id="SSF81296">
    <property type="entry name" value="E set domains"/>
    <property type="match status" value="1"/>
</dbReference>
<evidence type="ECO:0000259" key="4">
    <source>
        <dbReference type="Pfam" id="PF16561"/>
    </source>
</evidence>
<dbReference type="Proteomes" id="UP000746747">
    <property type="component" value="Unassembled WGS sequence"/>
</dbReference>
<dbReference type="GO" id="GO:0007165">
    <property type="term" value="P:signal transduction"/>
    <property type="evidence" value="ECO:0007669"/>
    <property type="project" value="TreeGrafter"/>
</dbReference>
<comment type="similarity">
    <text evidence="1">Belongs to the 5'-AMP-activated protein kinase beta subunit family.</text>
</comment>
<feature type="coiled-coil region" evidence="3">
    <location>
        <begin position="12"/>
        <end position="39"/>
    </location>
</feature>
<keyword evidence="3" id="KW-0175">Coiled coil</keyword>
<feature type="domain" description="AMP-activated protein kinase glycogen-binding" evidence="4">
    <location>
        <begin position="480"/>
        <end position="550"/>
    </location>
</feature>
<dbReference type="OrthoDB" id="5917859at2759"/>
<keyword evidence="6" id="KW-1185">Reference proteome</keyword>
<dbReference type="GO" id="GO:0005737">
    <property type="term" value="C:cytoplasm"/>
    <property type="evidence" value="ECO:0007669"/>
    <property type="project" value="TreeGrafter"/>
</dbReference>
<sequence>MSTLLDQKEQIINAIINEKNAIAVERNSLEQQMNNLKQRCYTFGIEPLNEGQSVTELMVRLCEKEDLLQQFTTQIAEKVQEIINLHDVIKDLRDVNNEKNRIIDDLNKMTSEKEWNLGEYRQWLTDANNKIDNLEVELNDVRKREKLNRIELDRLTNEIDEKNAKISQLHNKIAKMESEAINVQYEKEMISDEHCSLKLSALREKLLQMEEYVQFQDEELRRLKKKHAETLTNEQRDVSPTSTVIQSHRIDSLLMSEEYQELSSELIILNRKKYKLEEKMKRMENDLQESYEKIKHFEDEQRRTGEEIWLTKERVANQDRELHELHNQCSMLRDENLRLQNELDGERKKNTENGGINGSKFDEMKQIENTLRDEKSKIEWRLGEVIQYWNDAKWKIGELEAGMAHKEWLLDQTYQKIYELDQMYHFRDTTKSVLDGAFLIKKQPTSNRYKWRLAMWNESSPDDLKDYRRIWFEIRAPAAKIVLLSASFVSWECFLLCQQLDNNDDKFGVWIDIPPGRYEFLFVVDGQWTISDNYEICWNEYGTHNNWRHVD</sequence>
<dbReference type="Gene3D" id="2.60.40.10">
    <property type="entry name" value="Immunoglobulins"/>
    <property type="match status" value="1"/>
</dbReference>
<feature type="coiled-coil region" evidence="3">
    <location>
        <begin position="259"/>
        <end position="349"/>
    </location>
</feature>
<reference evidence="5" key="1">
    <citation type="submission" date="2021-09" db="EMBL/GenBank/DDBJ databases">
        <authorList>
            <consortium name="Pathogen Informatics"/>
        </authorList>
    </citation>
    <scope>NUCLEOTIDE SEQUENCE</scope>
</reference>
<dbReference type="PANTHER" id="PTHR10343">
    <property type="entry name" value="5'-AMP-ACTIVATED PROTEIN KINASE , BETA SUBUNIT"/>
    <property type="match status" value="1"/>
</dbReference>
<dbReference type="PANTHER" id="PTHR10343:SF91">
    <property type="entry name" value="AMPK1_CBM DOMAIN-CONTAINING PROTEIN"/>
    <property type="match status" value="1"/>
</dbReference>
<evidence type="ECO:0000256" key="3">
    <source>
        <dbReference type="SAM" id="Coils"/>
    </source>
</evidence>
<dbReference type="GO" id="GO:0019901">
    <property type="term" value="F:protein kinase binding"/>
    <property type="evidence" value="ECO:0007669"/>
    <property type="project" value="TreeGrafter"/>
</dbReference>
<accession>A0A8J2M2Q2</accession>
<evidence type="ECO:0000256" key="2">
    <source>
        <dbReference type="ARBA" id="ARBA00025180"/>
    </source>
</evidence>
<evidence type="ECO:0000313" key="5">
    <source>
        <dbReference type="EMBL" id="CAG9533825.1"/>
    </source>
</evidence>